<protein>
    <submittedName>
        <fullName evidence="10">LRRC8D isoform 4</fullName>
    </submittedName>
</protein>
<evidence type="ECO:0000313" key="11">
    <source>
        <dbReference type="Proteomes" id="UP000236370"/>
    </source>
</evidence>
<evidence type="ECO:0000256" key="3">
    <source>
        <dbReference type="ARBA" id="ARBA00022692"/>
    </source>
</evidence>
<gene>
    <name evidence="10" type="ORF">CK820_G0020607</name>
</gene>
<feature type="domain" description="LRRC8 pannexin-like TM region" evidence="9">
    <location>
        <begin position="1"/>
        <end position="88"/>
    </location>
</feature>
<dbReference type="Pfam" id="PF12534">
    <property type="entry name" value="Pannexin_like"/>
    <property type="match status" value="1"/>
</dbReference>
<dbReference type="InterPro" id="IPR021040">
    <property type="entry name" value="LRRC8_Pannexin-like"/>
</dbReference>
<feature type="non-terminal residue" evidence="10">
    <location>
        <position position="122"/>
    </location>
</feature>
<proteinExistence type="predicted"/>
<keyword evidence="4 8" id="KW-1133">Transmembrane helix</keyword>
<dbReference type="Proteomes" id="UP000236370">
    <property type="component" value="Unassembled WGS sequence"/>
</dbReference>
<evidence type="ECO:0000256" key="8">
    <source>
        <dbReference type="SAM" id="Phobius"/>
    </source>
</evidence>
<name>A0A2J8MH66_PANTR</name>
<comment type="caution">
    <text evidence="10">The sequence shown here is derived from an EMBL/GenBank/DDBJ whole genome shotgun (WGS) entry which is preliminary data.</text>
</comment>
<evidence type="ECO:0000256" key="2">
    <source>
        <dbReference type="ARBA" id="ARBA00022475"/>
    </source>
</evidence>
<sequence length="122" mass="13400">MFTLAEVASLNDIQPTYRILKPWWDVFMDYLAVVMLMVAIFAGTMQLTKDQVVCLPVLPSPVNSKAHTPPGNAEVTTNIPKMEAATNQDQDGRTTNDISFGTSAVTPDIPLRAAYPRTDFAL</sequence>
<comment type="subcellular location">
    <subcellularLocation>
        <location evidence="1">Cell membrane</location>
    </subcellularLocation>
</comment>
<dbReference type="AlphaFoldDB" id="A0A2J8MH66"/>
<feature type="compositionally biased region" description="Polar residues" evidence="7">
    <location>
        <begin position="74"/>
        <end position="101"/>
    </location>
</feature>
<dbReference type="GO" id="GO:0005886">
    <property type="term" value="C:plasma membrane"/>
    <property type="evidence" value="ECO:0007669"/>
    <property type="project" value="UniProtKB-SubCell"/>
</dbReference>
<keyword evidence="2" id="KW-1003">Cell membrane</keyword>
<evidence type="ECO:0000259" key="9">
    <source>
        <dbReference type="Pfam" id="PF12534"/>
    </source>
</evidence>
<feature type="region of interest" description="Disordered" evidence="7">
    <location>
        <begin position="63"/>
        <end position="101"/>
    </location>
</feature>
<keyword evidence="6" id="KW-1015">Disulfide bond</keyword>
<reference evidence="10 11" key="1">
    <citation type="submission" date="2017-12" db="EMBL/GenBank/DDBJ databases">
        <title>High-resolution comparative analysis of great ape genomes.</title>
        <authorList>
            <person name="Pollen A."/>
            <person name="Hastie A."/>
            <person name="Hormozdiari F."/>
            <person name="Dougherty M."/>
            <person name="Liu R."/>
            <person name="Chaisson M."/>
            <person name="Hoppe E."/>
            <person name="Hill C."/>
            <person name="Pang A."/>
            <person name="Hillier L."/>
            <person name="Baker C."/>
            <person name="Armstrong J."/>
            <person name="Shendure J."/>
            <person name="Paten B."/>
            <person name="Wilson R."/>
            <person name="Chao H."/>
            <person name="Schneider V."/>
            <person name="Ventura M."/>
            <person name="Kronenberg Z."/>
            <person name="Murali S."/>
            <person name="Gordon D."/>
            <person name="Cantsilieris S."/>
            <person name="Munson K."/>
            <person name="Nelson B."/>
            <person name="Raja A."/>
            <person name="Underwood J."/>
            <person name="Diekhans M."/>
            <person name="Fiddes I."/>
            <person name="Haussler D."/>
            <person name="Eichler E."/>
        </authorList>
    </citation>
    <scope>NUCLEOTIDE SEQUENCE [LARGE SCALE GENOMIC DNA]</scope>
    <source>
        <strain evidence="10">Yerkes chimp pedigree #C0471</strain>
    </source>
</reference>
<keyword evidence="3 8" id="KW-0812">Transmembrane</keyword>
<evidence type="ECO:0000256" key="7">
    <source>
        <dbReference type="SAM" id="MobiDB-lite"/>
    </source>
</evidence>
<dbReference type="EMBL" id="NBAG03000257">
    <property type="protein sequence ID" value="PNI58851.1"/>
    <property type="molecule type" value="Genomic_DNA"/>
</dbReference>
<keyword evidence="5 8" id="KW-0472">Membrane</keyword>
<evidence type="ECO:0000256" key="4">
    <source>
        <dbReference type="ARBA" id="ARBA00022989"/>
    </source>
</evidence>
<organism evidence="10 11">
    <name type="scientific">Pan troglodytes</name>
    <name type="common">Chimpanzee</name>
    <dbReference type="NCBI Taxonomy" id="9598"/>
    <lineage>
        <taxon>Eukaryota</taxon>
        <taxon>Metazoa</taxon>
        <taxon>Chordata</taxon>
        <taxon>Craniata</taxon>
        <taxon>Vertebrata</taxon>
        <taxon>Euteleostomi</taxon>
        <taxon>Mammalia</taxon>
        <taxon>Eutheria</taxon>
        <taxon>Euarchontoglires</taxon>
        <taxon>Primates</taxon>
        <taxon>Haplorrhini</taxon>
        <taxon>Catarrhini</taxon>
        <taxon>Hominidae</taxon>
        <taxon>Pan</taxon>
    </lineage>
</organism>
<feature type="transmembrane region" description="Helical" evidence="8">
    <location>
        <begin position="23"/>
        <end position="42"/>
    </location>
</feature>
<accession>A0A2J8MH66</accession>
<evidence type="ECO:0000256" key="6">
    <source>
        <dbReference type="ARBA" id="ARBA00023157"/>
    </source>
</evidence>
<evidence type="ECO:0000256" key="1">
    <source>
        <dbReference type="ARBA" id="ARBA00004236"/>
    </source>
</evidence>
<evidence type="ECO:0000313" key="10">
    <source>
        <dbReference type="EMBL" id="PNI58851.1"/>
    </source>
</evidence>
<evidence type="ECO:0000256" key="5">
    <source>
        <dbReference type="ARBA" id="ARBA00023136"/>
    </source>
</evidence>